<dbReference type="EMBL" id="JAAQPE010000239">
    <property type="protein sequence ID" value="KAF5675884.1"/>
    <property type="molecule type" value="Genomic_DNA"/>
</dbReference>
<sequence length="607" mass="68699">MLLKKIKTQTLEVGYYDHGPSLGWPVLLYHGFPYDTHAYDEVVPKLVSNGARVIVPYVRGYGPTRFLSESAMRSGQQAALGSDVIELMDALDIDKAILGGFDWGGMSICVASALWPERVVGLVSYAGYDIADLSSYQKPFAPSLECVCWYQHLFQQERGVACLTESRRDLCRILWKQWSPSFQFSEDFYNRTADAFDNPDFVDVVIHAYRFCFGNAKGDPSLQSLEDALAAQPKISVPTITLDGRQDPLKPGGTTTHAEHFSGHYERREVDVGHAFPMEAPDEFADAILTIQKWESWASFSKGLADTIIRSWQQFLHFITLLPEIPELGLPRRQQRQIHTPAPRERSRATSYSSAGYEYRNDNYDYIEESKGISIHAALATLIHSEKFSDMAIICGERQFKTHRAVVCTRSPFFDKAMSGDYKESTSRSIELPEDDPDVVERFLEFLYTGTYSDGTNFTWGKPSKAALLDPETVIQNLQQPACGSQEMDMLSPVEGSDEWVTDDEPDEEYNDYYDRTGSPSVNSDVDEQSKLTKVTEAVGEGRCSREEGLKQLAELRNDMTLPLRLYVMADKYDVPALRLLARDRFYRAVELVWEEAECFPDVVDEL</sequence>
<dbReference type="Gene3D" id="3.30.710.10">
    <property type="entry name" value="Potassium Channel Kv1.1, Chain A"/>
    <property type="match status" value="1"/>
</dbReference>
<reference evidence="2 3" key="2">
    <citation type="submission" date="2020-05" db="EMBL/GenBank/DDBJ databases">
        <title>Identification and distribution of gene clusters putatively required for synthesis of sphingolipid metabolism inhibitors in phylogenetically diverse species of the filamentous fungus Fusarium.</title>
        <authorList>
            <person name="Kim H.-S."/>
            <person name="Busman M."/>
            <person name="Brown D.W."/>
            <person name="Divon H."/>
            <person name="Uhlig S."/>
            <person name="Proctor R.H."/>
        </authorList>
    </citation>
    <scope>NUCLEOTIDE SEQUENCE [LARGE SCALE GENOMIC DNA]</scope>
    <source>
        <strain evidence="2 3">NRRL 25331</strain>
    </source>
</reference>
<dbReference type="PROSITE" id="PS50097">
    <property type="entry name" value="BTB"/>
    <property type="match status" value="1"/>
</dbReference>
<dbReference type="Pfam" id="PF00651">
    <property type="entry name" value="BTB"/>
    <property type="match status" value="1"/>
</dbReference>
<dbReference type="SUPFAM" id="SSF54695">
    <property type="entry name" value="POZ domain"/>
    <property type="match status" value="1"/>
</dbReference>
<evidence type="ECO:0000313" key="2">
    <source>
        <dbReference type="EMBL" id="KAF5675884.1"/>
    </source>
</evidence>
<dbReference type="SMART" id="SM00225">
    <property type="entry name" value="BTB"/>
    <property type="match status" value="1"/>
</dbReference>
<dbReference type="PRINTS" id="PR00412">
    <property type="entry name" value="EPOXHYDRLASE"/>
</dbReference>
<dbReference type="CDD" id="cd18186">
    <property type="entry name" value="BTB_POZ_ZBTB_KLHL-like"/>
    <property type="match status" value="1"/>
</dbReference>
<gene>
    <name evidence="2" type="ORF">FCIRC_7257</name>
</gene>
<organism evidence="2 3">
    <name type="scientific">Fusarium circinatum</name>
    <name type="common">Pitch canker fungus</name>
    <name type="synonym">Gibberella circinata</name>
    <dbReference type="NCBI Taxonomy" id="48490"/>
    <lineage>
        <taxon>Eukaryota</taxon>
        <taxon>Fungi</taxon>
        <taxon>Dikarya</taxon>
        <taxon>Ascomycota</taxon>
        <taxon>Pezizomycotina</taxon>
        <taxon>Sordariomycetes</taxon>
        <taxon>Hypocreomycetidae</taxon>
        <taxon>Hypocreales</taxon>
        <taxon>Nectriaceae</taxon>
        <taxon>Fusarium</taxon>
        <taxon>Fusarium fujikuroi species complex</taxon>
    </lineage>
</organism>
<dbReference type="InterPro" id="IPR000639">
    <property type="entry name" value="Epox_hydrolase-like"/>
</dbReference>
<dbReference type="AlphaFoldDB" id="A0A8H5TVE7"/>
<accession>A0A8H5TVE7</accession>
<dbReference type="SUPFAM" id="SSF53474">
    <property type="entry name" value="alpha/beta-Hydrolases"/>
    <property type="match status" value="1"/>
</dbReference>
<evidence type="ECO:0000313" key="3">
    <source>
        <dbReference type="Proteomes" id="UP000572754"/>
    </source>
</evidence>
<feature type="domain" description="BTB" evidence="1">
    <location>
        <begin position="389"/>
        <end position="456"/>
    </location>
</feature>
<proteinExistence type="predicted"/>
<evidence type="ECO:0000259" key="1">
    <source>
        <dbReference type="PROSITE" id="PS50097"/>
    </source>
</evidence>
<dbReference type="PANTHER" id="PTHR47843:SF5">
    <property type="entry name" value="BTB_POZ DOMAIN PROTEIN"/>
    <property type="match status" value="1"/>
</dbReference>
<protein>
    <submittedName>
        <fullName evidence="2">Alpha beta hydrolase</fullName>
    </submittedName>
</protein>
<keyword evidence="2" id="KW-0378">Hydrolase</keyword>
<dbReference type="PANTHER" id="PTHR47843">
    <property type="entry name" value="BTB DOMAIN-CONTAINING PROTEIN-RELATED"/>
    <property type="match status" value="1"/>
</dbReference>
<dbReference type="InterPro" id="IPR000073">
    <property type="entry name" value="AB_hydrolase_1"/>
</dbReference>
<name>A0A8H5TVE7_FUSCI</name>
<keyword evidence="3" id="KW-1185">Reference proteome</keyword>
<reference evidence="3" key="1">
    <citation type="journal article" date="2020" name="BMC Genomics">
        <title>Correction to: Identification and distribution of gene clusters required for synthesis of sphingolipid metabolism inhibitors in diverse species of the filamentous fungus Fusarium.</title>
        <authorList>
            <person name="Kim H.S."/>
            <person name="Lohmar J.M."/>
            <person name="Busman M."/>
            <person name="Brown D.W."/>
            <person name="Naumann T.A."/>
            <person name="Divon H.H."/>
            <person name="Lysoe E."/>
            <person name="Uhlig S."/>
            <person name="Proctor R.H."/>
        </authorList>
    </citation>
    <scope>NUCLEOTIDE SEQUENCE [LARGE SCALE GENOMIC DNA]</scope>
    <source>
        <strain evidence="3">NRRL 25331</strain>
    </source>
</reference>
<dbReference type="InterPro" id="IPR011333">
    <property type="entry name" value="SKP1/BTB/POZ_sf"/>
</dbReference>
<dbReference type="GO" id="GO:0016787">
    <property type="term" value="F:hydrolase activity"/>
    <property type="evidence" value="ECO:0007669"/>
    <property type="project" value="UniProtKB-KW"/>
</dbReference>
<dbReference type="Pfam" id="PF00561">
    <property type="entry name" value="Abhydrolase_1"/>
    <property type="match status" value="1"/>
</dbReference>
<dbReference type="Proteomes" id="UP000572754">
    <property type="component" value="Unassembled WGS sequence"/>
</dbReference>
<dbReference type="InterPro" id="IPR029058">
    <property type="entry name" value="AB_hydrolase_fold"/>
</dbReference>
<comment type="caution">
    <text evidence="2">The sequence shown here is derived from an EMBL/GenBank/DDBJ whole genome shotgun (WGS) entry which is preliminary data.</text>
</comment>
<dbReference type="Gene3D" id="3.40.50.1820">
    <property type="entry name" value="alpha/beta hydrolase"/>
    <property type="match status" value="1"/>
</dbReference>
<dbReference type="InterPro" id="IPR000210">
    <property type="entry name" value="BTB/POZ_dom"/>
</dbReference>